<dbReference type="Pfam" id="PF13649">
    <property type="entry name" value="Methyltransf_25"/>
    <property type="match status" value="1"/>
</dbReference>
<protein>
    <submittedName>
        <fullName evidence="3 4">Methyltransferase-like protein 27 isoform X1</fullName>
    </submittedName>
</protein>
<dbReference type="InterPro" id="IPR029063">
    <property type="entry name" value="SAM-dependent_MTases_sf"/>
</dbReference>
<keyword evidence="2" id="KW-1185">Reference proteome</keyword>
<reference evidence="3 4" key="1">
    <citation type="submission" date="2025-04" db="UniProtKB">
        <authorList>
            <consortium name="RefSeq"/>
        </authorList>
    </citation>
    <scope>IDENTIFICATION</scope>
    <source>
        <tissue evidence="3 4">Gonads</tissue>
    </source>
</reference>
<dbReference type="PANTHER" id="PTHR43591">
    <property type="entry name" value="METHYLTRANSFERASE"/>
    <property type="match status" value="1"/>
</dbReference>
<feature type="domain" description="Methyltransferase" evidence="1">
    <location>
        <begin position="67"/>
        <end position="158"/>
    </location>
</feature>
<dbReference type="OrthoDB" id="2019266at2759"/>
<evidence type="ECO:0000313" key="4">
    <source>
        <dbReference type="RefSeq" id="XP_013415539.1"/>
    </source>
</evidence>
<accession>A0A1S3JZK7</accession>
<proteinExistence type="predicted"/>
<organism evidence="2 4">
    <name type="scientific">Lingula anatina</name>
    <name type="common">Brachiopod</name>
    <name type="synonym">Lingula unguis</name>
    <dbReference type="NCBI Taxonomy" id="7574"/>
    <lineage>
        <taxon>Eukaryota</taxon>
        <taxon>Metazoa</taxon>
        <taxon>Spiralia</taxon>
        <taxon>Lophotrochozoa</taxon>
        <taxon>Brachiopoda</taxon>
        <taxon>Linguliformea</taxon>
        <taxon>Lingulata</taxon>
        <taxon>Lingulida</taxon>
        <taxon>Linguloidea</taxon>
        <taxon>Lingulidae</taxon>
        <taxon>Lingula</taxon>
    </lineage>
</organism>
<evidence type="ECO:0000313" key="5">
    <source>
        <dbReference type="RefSeq" id="XP_013415540.1"/>
    </source>
</evidence>
<gene>
    <name evidence="3 4 5" type="primary">LOC106177345</name>
</gene>
<dbReference type="PANTHER" id="PTHR43591:SF101">
    <property type="entry name" value="METHYLTRANSFERASE-LIKE PROTEIN 27"/>
    <property type="match status" value="1"/>
</dbReference>
<sequence length="217" mass="24407">MAKIEEKMLPIYVELNRPGITTEEVEDVYARWAKDYDKDMADLNYFVSSNNAYVVEKALKHKNDALILDAACGTGLVGVELTKRGFHNLHGLDRSTAMLEQAKQKGIYKKMMCSSLGPNRLGIPDDTYDAVVMSGAVGSGHVDGSCLEEFIRIVKPGGYVVMDTTLKFFHRVSYQGKSWDEIIDNHIMAGRWVTVTRRLVEQSFNSLDGIQYAFRVK</sequence>
<dbReference type="InterPro" id="IPR041698">
    <property type="entry name" value="Methyltransf_25"/>
</dbReference>
<evidence type="ECO:0000259" key="1">
    <source>
        <dbReference type="Pfam" id="PF13649"/>
    </source>
</evidence>
<evidence type="ECO:0000313" key="2">
    <source>
        <dbReference type="Proteomes" id="UP000085678"/>
    </source>
</evidence>
<dbReference type="KEGG" id="lak:106177345"/>
<dbReference type="SUPFAM" id="SSF53335">
    <property type="entry name" value="S-adenosyl-L-methionine-dependent methyltransferases"/>
    <property type="match status" value="1"/>
</dbReference>
<dbReference type="Proteomes" id="UP000085678">
    <property type="component" value="Unplaced"/>
</dbReference>
<dbReference type="STRING" id="7574.A0A1S3JZK7"/>
<dbReference type="CDD" id="cd02440">
    <property type="entry name" value="AdoMet_MTases"/>
    <property type="match status" value="1"/>
</dbReference>
<evidence type="ECO:0000313" key="3">
    <source>
        <dbReference type="RefSeq" id="XP_013415538.1"/>
    </source>
</evidence>
<dbReference type="Gene3D" id="3.40.50.150">
    <property type="entry name" value="Vaccinia Virus protein VP39"/>
    <property type="match status" value="1"/>
</dbReference>
<dbReference type="RefSeq" id="XP_013415539.1">
    <property type="nucleotide sequence ID" value="XM_013560085.1"/>
</dbReference>
<dbReference type="RefSeq" id="XP_013415538.1">
    <property type="nucleotide sequence ID" value="XM_013560084.1"/>
</dbReference>
<dbReference type="RefSeq" id="XP_013415540.1">
    <property type="nucleotide sequence ID" value="XM_013560086.1"/>
</dbReference>
<name>A0A1S3JZK7_LINAN</name>
<dbReference type="AlphaFoldDB" id="A0A1S3JZK7"/>
<dbReference type="GeneID" id="106177345"/>